<evidence type="ECO:0000313" key="2">
    <source>
        <dbReference type="Proteomes" id="UP000251197"/>
    </source>
</evidence>
<reference evidence="1 2" key="1">
    <citation type="submission" date="2018-06" db="EMBL/GenBank/DDBJ databases">
        <authorList>
            <consortium name="Pathogen Informatics"/>
            <person name="Doyle S."/>
        </authorList>
    </citation>
    <scope>NUCLEOTIDE SEQUENCE [LARGE SCALE GENOMIC DNA]</scope>
    <source>
        <strain evidence="1 2">NCTC12120</strain>
    </source>
</reference>
<organism evidence="1 2">
    <name type="scientific">Cedecea neteri</name>
    <dbReference type="NCBI Taxonomy" id="158822"/>
    <lineage>
        <taxon>Bacteria</taxon>
        <taxon>Pseudomonadati</taxon>
        <taxon>Pseudomonadota</taxon>
        <taxon>Gammaproteobacteria</taxon>
        <taxon>Enterobacterales</taxon>
        <taxon>Enterobacteriaceae</taxon>
        <taxon>Cedecea</taxon>
    </lineage>
</organism>
<evidence type="ECO:0000313" key="1">
    <source>
        <dbReference type="EMBL" id="SQC93685.1"/>
    </source>
</evidence>
<dbReference type="EMBL" id="UAVU01000011">
    <property type="protein sequence ID" value="SQC93685.1"/>
    <property type="molecule type" value="Genomic_DNA"/>
</dbReference>
<sequence>MVMGRAVRNGQHAAGFSSPEIEMLAEKYIHCSANWNGVVRNGQGMISGAS</sequence>
<dbReference type="Proteomes" id="UP000251197">
    <property type="component" value="Unassembled WGS sequence"/>
</dbReference>
<name>A0A2X3JFX7_9ENTR</name>
<proteinExistence type="predicted"/>
<protein>
    <submittedName>
        <fullName evidence="1">Uncharacterized protein</fullName>
    </submittedName>
</protein>
<gene>
    <name evidence="1" type="ORF">NCTC12120_06800</name>
</gene>
<dbReference type="AlphaFoldDB" id="A0A2X3JFX7"/>
<accession>A0A2X3JFX7</accession>